<dbReference type="Pfam" id="PF25019">
    <property type="entry name" value="LRR_R13L1-DRL21"/>
    <property type="match status" value="1"/>
</dbReference>
<dbReference type="Gene3D" id="3.40.50.300">
    <property type="entry name" value="P-loop containing nucleotide triphosphate hydrolases"/>
    <property type="match status" value="1"/>
</dbReference>
<dbReference type="InterPro" id="IPR032675">
    <property type="entry name" value="LRR_dom_sf"/>
</dbReference>
<evidence type="ECO:0000256" key="2">
    <source>
        <dbReference type="SAM" id="MobiDB-lite"/>
    </source>
</evidence>
<feature type="signal peptide" evidence="3">
    <location>
        <begin position="1"/>
        <end position="17"/>
    </location>
</feature>
<evidence type="ECO:0000256" key="3">
    <source>
        <dbReference type="SAM" id="SignalP"/>
    </source>
</evidence>
<gene>
    <name evidence="7" type="ORF">URODEC1_LOCUS60511</name>
</gene>
<dbReference type="SUPFAM" id="SSF52058">
    <property type="entry name" value="L domain-like"/>
    <property type="match status" value="1"/>
</dbReference>
<dbReference type="Pfam" id="PF00931">
    <property type="entry name" value="NB-ARC"/>
    <property type="match status" value="1"/>
</dbReference>
<feature type="domain" description="NB-ARC" evidence="4">
    <location>
        <begin position="357"/>
        <end position="510"/>
    </location>
</feature>
<dbReference type="Proteomes" id="UP001497457">
    <property type="component" value="Chromosome 24b"/>
</dbReference>
<dbReference type="PANTHER" id="PTHR23155">
    <property type="entry name" value="DISEASE RESISTANCE PROTEIN RP"/>
    <property type="match status" value="1"/>
</dbReference>
<dbReference type="AlphaFoldDB" id="A0ABC9B6C0"/>
<dbReference type="InterPro" id="IPR044974">
    <property type="entry name" value="Disease_R_plants"/>
</dbReference>
<dbReference type="InterPro" id="IPR002182">
    <property type="entry name" value="NB-ARC"/>
</dbReference>
<organism evidence="7 8">
    <name type="scientific">Urochloa decumbens</name>
    <dbReference type="NCBI Taxonomy" id="240449"/>
    <lineage>
        <taxon>Eukaryota</taxon>
        <taxon>Viridiplantae</taxon>
        <taxon>Streptophyta</taxon>
        <taxon>Embryophyta</taxon>
        <taxon>Tracheophyta</taxon>
        <taxon>Spermatophyta</taxon>
        <taxon>Magnoliopsida</taxon>
        <taxon>Liliopsida</taxon>
        <taxon>Poales</taxon>
        <taxon>Poaceae</taxon>
        <taxon>PACMAD clade</taxon>
        <taxon>Panicoideae</taxon>
        <taxon>Panicodae</taxon>
        <taxon>Paniceae</taxon>
        <taxon>Melinidinae</taxon>
        <taxon>Urochloa</taxon>
    </lineage>
</organism>
<proteinExistence type="predicted"/>
<feature type="domain" description="R13L1/DRL21-like LRR repeat region" evidence="6">
    <location>
        <begin position="864"/>
        <end position="967"/>
    </location>
</feature>
<evidence type="ECO:0000313" key="7">
    <source>
        <dbReference type="EMBL" id="CAL4991118.1"/>
    </source>
</evidence>
<dbReference type="GO" id="GO:0006952">
    <property type="term" value="P:defense response"/>
    <property type="evidence" value="ECO:0007669"/>
    <property type="project" value="UniProtKB-KW"/>
</dbReference>
<dbReference type="InterPro" id="IPR036388">
    <property type="entry name" value="WH-like_DNA-bd_sf"/>
</dbReference>
<dbReference type="InterPro" id="IPR027417">
    <property type="entry name" value="P-loop_NTPase"/>
</dbReference>
<dbReference type="PANTHER" id="PTHR23155:SF1058">
    <property type="entry name" value="OS11G0668100 PROTEIN"/>
    <property type="match status" value="1"/>
</dbReference>
<keyword evidence="1" id="KW-0611">Plant defense</keyword>
<feature type="chain" id="PRO_5044890086" evidence="3">
    <location>
        <begin position="18"/>
        <end position="1061"/>
    </location>
</feature>
<evidence type="ECO:0000259" key="5">
    <source>
        <dbReference type="Pfam" id="PF23559"/>
    </source>
</evidence>
<keyword evidence="3" id="KW-0732">Signal</keyword>
<dbReference type="Gene3D" id="3.80.10.10">
    <property type="entry name" value="Ribonuclease Inhibitor"/>
    <property type="match status" value="1"/>
</dbReference>
<evidence type="ECO:0000259" key="4">
    <source>
        <dbReference type="Pfam" id="PF00931"/>
    </source>
</evidence>
<feature type="domain" description="Disease resistance protein winged helix" evidence="5">
    <location>
        <begin position="590"/>
        <end position="660"/>
    </location>
</feature>
<reference evidence="7" key="1">
    <citation type="submission" date="2024-10" db="EMBL/GenBank/DDBJ databases">
        <authorList>
            <person name="Ryan C."/>
        </authorList>
    </citation>
    <scope>NUCLEOTIDE SEQUENCE [LARGE SCALE GENOMIC DNA]</scope>
</reference>
<dbReference type="EMBL" id="OZ075134">
    <property type="protein sequence ID" value="CAL4991118.1"/>
    <property type="molecule type" value="Genomic_DNA"/>
</dbReference>
<protein>
    <submittedName>
        <fullName evidence="7">Uncharacterized protein</fullName>
    </submittedName>
</protein>
<evidence type="ECO:0000313" key="8">
    <source>
        <dbReference type="Proteomes" id="UP001497457"/>
    </source>
</evidence>
<keyword evidence="8" id="KW-1185">Reference proteome</keyword>
<dbReference type="InterPro" id="IPR058922">
    <property type="entry name" value="WHD_DRP"/>
</dbReference>
<accession>A0ABC9B6C0</accession>
<dbReference type="Pfam" id="PF23559">
    <property type="entry name" value="WHD_DRP"/>
    <property type="match status" value="1"/>
</dbReference>
<feature type="region of interest" description="Disordered" evidence="2">
    <location>
        <begin position="253"/>
        <end position="323"/>
    </location>
</feature>
<name>A0ABC9B6C0_9POAL</name>
<dbReference type="PRINTS" id="PR00364">
    <property type="entry name" value="DISEASERSIST"/>
</dbReference>
<feature type="compositionally biased region" description="Basic and acidic residues" evidence="2">
    <location>
        <begin position="297"/>
        <end position="307"/>
    </location>
</feature>
<evidence type="ECO:0000259" key="6">
    <source>
        <dbReference type="Pfam" id="PF25019"/>
    </source>
</evidence>
<sequence length="1061" mass="121795">MAWLLTAVGWFLSPTISLLGNKFLEYLVSDTSRMLQKLKFRIVPDLKFELENLEEQRMLRSAKNEDHRRSESDFKRLSELTKHLKSALYEAEDILDLVDYHRKQKRRTRGRKSHGSSRVHRLFNACITTLRASLVPRLESFNSWVRRLFRCCITRCRDSRFRQRIDTLRAALLRWMPSSSNCIICRPCGQLLPLFITCSNPEVGMLRTWSWHSVNIITSYCRSKLAWSANSIVGLRSATREWSYEQLGNLQRTSSSTTKDADKKSHSSIVKDTEKESHTSNVKDTNKKSRRRAAKGTVKESRNRITKESCNSTGTDTYKDPEKKVFGRDGIRRRICRLLREEPDSNAASSSNNKRPYSVIGIHGIAGSGKSTLAQYVCDFEKDEGNHFDLIMFCHLSKKFSLDDIFCNLLKAIRKDDSKDTGSAEEELKEKLKGKCFLLVLDDLCINDEALHGWKSLCEVLDAGKSGSRILVTAQREDAVHALGFQAKNQIPIPDLDAENYLELFMHHALQGAPDVDGIYTNIGAKIVEKLHRSPIAAVVVAKRLRNKSIDIWDATEKLNVLNETMGALWWSYQQLDPDIRQCFAYCSTFPRGYKFERDELVLMWIAQGFVKTSMETEDDLGALGQGYFDQLLQFSFLQAQRKGLFGPETFIIQDLLHKLSERVAVWDYLRIDVKSRPQDIRPEVRHLFIETNNRAEIAQKILELENLRTLIIVEKHVSNEATTAATTGKHNEKHDLIKEKIFESMFRRLRKLRVLKVEVKYENKIVFTLPDSIGEMKHLRYLNFRSLSNLELIFPGTFSKLYHMQIIDAYKLTFPCADDMADGLMDLWHCSSHLDIPNIGKLTSLQTMPCFTVRGQEKEGYELKQLEDLNNIRGTLTIDGLGLVRSKKEALEANLDQKTRLTNLTLDFGEKHICSPGVEAEVLDGLSPTKDLTELTIRNYSGLRYPSWMLGPEHPGVPKQLVLDRCARLAIPRDSGFFKGLVSLDITNSKSDSLPDNMEHLESLQNLKICFWDKIELLPPLPKSLDRLLILSCHALSKTCQDERHENWEKVQQVRRVEII</sequence>
<dbReference type="Gene3D" id="1.10.10.10">
    <property type="entry name" value="Winged helix-like DNA-binding domain superfamily/Winged helix DNA-binding domain"/>
    <property type="match status" value="1"/>
</dbReference>
<dbReference type="InterPro" id="IPR056789">
    <property type="entry name" value="LRR_R13L1-DRL21"/>
</dbReference>
<feature type="compositionally biased region" description="Basic and acidic residues" evidence="2">
    <location>
        <begin position="259"/>
        <end position="278"/>
    </location>
</feature>
<evidence type="ECO:0000256" key="1">
    <source>
        <dbReference type="ARBA" id="ARBA00022821"/>
    </source>
</evidence>
<dbReference type="SUPFAM" id="SSF52540">
    <property type="entry name" value="P-loop containing nucleoside triphosphate hydrolases"/>
    <property type="match status" value="1"/>
</dbReference>